<accession>A0A1H8YMX7</accession>
<evidence type="ECO:0000256" key="1">
    <source>
        <dbReference type="ARBA" id="ARBA00004651"/>
    </source>
</evidence>
<comment type="subcellular location">
    <subcellularLocation>
        <location evidence="1 7">Cell membrane</location>
        <topology evidence="1 7">Multi-pass membrane protein</topology>
    </subcellularLocation>
</comment>
<evidence type="ECO:0000256" key="8">
    <source>
        <dbReference type="SAM" id="MobiDB-lite"/>
    </source>
</evidence>
<feature type="transmembrane region" description="Helical" evidence="7">
    <location>
        <begin position="97"/>
        <end position="121"/>
    </location>
</feature>
<feature type="transmembrane region" description="Helical" evidence="7">
    <location>
        <begin position="267"/>
        <end position="290"/>
    </location>
</feature>
<comment type="similarity">
    <text evidence="7">Belongs to the binding-protein-dependent transport system permease family.</text>
</comment>
<dbReference type="GO" id="GO:0055085">
    <property type="term" value="P:transmembrane transport"/>
    <property type="evidence" value="ECO:0007669"/>
    <property type="project" value="InterPro"/>
</dbReference>
<dbReference type="RefSeq" id="WP_245787687.1">
    <property type="nucleotide sequence ID" value="NZ_FOEF01000022.1"/>
</dbReference>
<dbReference type="GO" id="GO:0005886">
    <property type="term" value="C:plasma membrane"/>
    <property type="evidence" value="ECO:0007669"/>
    <property type="project" value="UniProtKB-SubCell"/>
</dbReference>
<dbReference type="PROSITE" id="PS50928">
    <property type="entry name" value="ABC_TM1"/>
    <property type="match status" value="1"/>
</dbReference>
<dbReference type="Proteomes" id="UP000198582">
    <property type="component" value="Unassembled WGS sequence"/>
</dbReference>
<keyword evidence="6 7" id="KW-0472">Membrane</keyword>
<dbReference type="PANTHER" id="PTHR43744">
    <property type="entry name" value="ABC TRANSPORTER PERMEASE PROTEIN MG189-RELATED-RELATED"/>
    <property type="match status" value="1"/>
</dbReference>
<dbReference type="SUPFAM" id="SSF161098">
    <property type="entry name" value="MetI-like"/>
    <property type="match status" value="1"/>
</dbReference>
<evidence type="ECO:0000259" key="9">
    <source>
        <dbReference type="PROSITE" id="PS50928"/>
    </source>
</evidence>
<evidence type="ECO:0000256" key="7">
    <source>
        <dbReference type="RuleBase" id="RU363032"/>
    </source>
</evidence>
<dbReference type="InterPro" id="IPR000515">
    <property type="entry name" value="MetI-like"/>
</dbReference>
<evidence type="ECO:0000313" key="10">
    <source>
        <dbReference type="EMBL" id="SEP52728.1"/>
    </source>
</evidence>
<gene>
    <name evidence="10" type="ORF">SAMN04489732_12213</name>
</gene>
<organism evidence="10 11">
    <name type="scientific">Amycolatopsis saalfeldensis</name>
    <dbReference type="NCBI Taxonomy" id="394193"/>
    <lineage>
        <taxon>Bacteria</taxon>
        <taxon>Bacillati</taxon>
        <taxon>Actinomycetota</taxon>
        <taxon>Actinomycetes</taxon>
        <taxon>Pseudonocardiales</taxon>
        <taxon>Pseudonocardiaceae</taxon>
        <taxon>Amycolatopsis</taxon>
    </lineage>
</organism>
<feature type="domain" description="ABC transmembrane type-1" evidence="9">
    <location>
        <begin position="98"/>
        <end position="290"/>
    </location>
</feature>
<keyword evidence="5 7" id="KW-1133">Transmembrane helix</keyword>
<dbReference type="InterPro" id="IPR035906">
    <property type="entry name" value="MetI-like_sf"/>
</dbReference>
<evidence type="ECO:0000313" key="11">
    <source>
        <dbReference type="Proteomes" id="UP000198582"/>
    </source>
</evidence>
<keyword evidence="3" id="KW-1003">Cell membrane</keyword>
<keyword evidence="2 7" id="KW-0813">Transport</keyword>
<dbReference type="CDD" id="cd06261">
    <property type="entry name" value="TM_PBP2"/>
    <property type="match status" value="1"/>
</dbReference>
<dbReference type="Gene3D" id="1.10.3720.10">
    <property type="entry name" value="MetI-like"/>
    <property type="match status" value="1"/>
</dbReference>
<dbReference type="EMBL" id="FOEF01000022">
    <property type="protein sequence ID" value="SEP52728.1"/>
    <property type="molecule type" value="Genomic_DNA"/>
</dbReference>
<evidence type="ECO:0000256" key="4">
    <source>
        <dbReference type="ARBA" id="ARBA00022692"/>
    </source>
</evidence>
<dbReference type="Pfam" id="PF00528">
    <property type="entry name" value="BPD_transp_1"/>
    <property type="match status" value="1"/>
</dbReference>
<feature type="region of interest" description="Disordered" evidence="8">
    <location>
        <begin position="1"/>
        <end position="22"/>
    </location>
</feature>
<dbReference type="STRING" id="394193.SAMN04489732_12213"/>
<feature type="transmembrane region" description="Helical" evidence="7">
    <location>
        <begin position="34"/>
        <end position="58"/>
    </location>
</feature>
<dbReference type="AlphaFoldDB" id="A0A1H8YMX7"/>
<protein>
    <submittedName>
        <fullName evidence="10">Carbohydrate ABC transporter membrane protein 2, CUT1 family</fullName>
    </submittedName>
</protein>
<feature type="transmembrane region" description="Helical" evidence="7">
    <location>
        <begin position="167"/>
        <end position="188"/>
    </location>
</feature>
<dbReference type="PANTHER" id="PTHR43744:SF12">
    <property type="entry name" value="ABC TRANSPORTER PERMEASE PROTEIN MG189-RELATED"/>
    <property type="match status" value="1"/>
</dbReference>
<reference evidence="10 11" key="1">
    <citation type="submission" date="2016-10" db="EMBL/GenBank/DDBJ databases">
        <authorList>
            <person name="de Groot N.N."/>
        </authorList>
    </citation>
    <scope>NUCLEOTIDE SEQUENCE [LARGE SCALE GENOMIC DNA]</scope>
    <source>
        <strain evidence="10 11">DSM 44993</strain>
    </source>
</reference>
<evidence type="ECO:0000256" key="2">
    <source>
        <dbReference type="ARBA" id="ARBA00022448"/>
    </source>
</evidence>
<keyword evidence="4 7" id="KW-0812">Transmembrane</keyword>
<sequence length="305" mass="33335">MTITLPRKKKRAEAPSGRTLVSPSQLRTRGGKTLYVIVFVCTFVAFTIAFLFPLYWAVTGAMKTPAELARTPATLVPQQWHPESFAEAWSQMNLGKYLLNTVVVAGGAWLVQLAVDVPAAFALSKLRPKFGNVVLGLMLVTLMLPAAALLVPTYVTVTDLPLLHLNLINSPTAIWLPAAANAFNIYLLKRFFDQIPDELIEAARLDGAGPVRTLWRIILPISRPILAVVSILTIVAAWKDFIWPLLVFPDTGKQTLSVMLQRVAIDLPLNLLVAGMVLASIPMIALFLVFQRQIFAGLTAGSIKG</sequence>
<evidence type="ECO:0000256" key="3">
    <source>
        <dbReference type="ARBA" id="ARBA00022475"/>
    </source>
</evidence>
<proteinExistence type="inferred from homology"/>
<feature type="transmembrane region" description="Helical" evidence="7">
    <location>
        <begin position="225"/>
        <end position="247"/>
    </location>
</feature>
<evidence type="ECO:0000256" key="6">
    <source>
        <dbReference type="ARBA" id="ARBA00023136"/>
    </source>
</evidence>
<keyword evidence="11" id="KW-1185">Reference proteome</keyword>
<evidence type="ECO:0000256" key="5">
    <source>
        <dbReference type="ARBA" id="ARBA00022989"/>
    </source>
</evidence>
<feature type="transmembrane region" description="Helical" evidence="7">
    <location>
        <begin position="133"/>
        <end position="155"/>
    </location>
</feature>
<name>A0A1H8YMX7_9PSEU</name>
<feature type="compositionally biased region" description="Basic residues" evidence="8">
    <location>
        <begin position="1"/>
        <end position="11"/>
    </location>
</feature>